<dbReference type="Pfam" id="PF13517">
    <property type="entry name" value="FG-GAP_3"/>
    <property type="match status" value="3"/>
</dbReference>
<dbReference type="PANTHER" id="PTHR16026:SF0">
    <property type="entry name" value="CARTILAGE ACIDIC PROTEIN 1"/>
    <property type="match status" value="1"/>
</dbReference>
<protein>
    <submittedName>
        <fullName evidence="3">FG-GAP repeat protein</fullName>
    </submittedName>
</protein>
<evidence type="ECO:0000259" key="2">
    <source>
        <dbReference type="Pfam" id="PF07593"/>
    </source>
</evidence>
<dbReference type="InterPro" id="IPR027039">
    <property type="entry name" value="Crtac1"/>
</dbReference>
<evidence type="ECO:0000313" key="3">
    <source>
        <dbReference type="EMBL" id="QDV27761.1"/>
    </source>
</evidence>
<dbReference type="InterPro" id="IPR028994">
    <property type="entry name" value="Integrin_alpha_N"/>
</dbReference>
<dbReference type="SUPFAM" id="SSF69318">
    <property type="entry name" value="Integrin alpha N-terminal domain"/>
    <property type="match status" value="1"/>
</dbReference>
<keyword evidence="1" id="KW-0732">Signal</keyword>
<gene>
    <name evidence="3" type="ORF">Q31a_61540</name>
</gene>
<dbReference type="Gene3D" id="2.130.10.130">
    <property type="entry name" value="Integrin alpha, N-terminal"/>
    <property type="match status" value="2"/>
</dbReference>
<feature type="domain" description="ASPIC/UnbV" evidence="2">
    <location>
        <begin position="525"/>
        <end position="590"/>
    </location>
</feature>
<evidence type="ECO:0000256" key="1">
    <source>
        <dbReference type="ARBA" id="ARBA00022729"/>
    </source>
</evidence>
<dbReference type="EMBL" id="CP036298">
    <property type="protein sequence ID" value="QDV27761.1"/>
    <property type="molecule type" value="Genomic_DNA"/>
</dbReference>
<sequence>MVALLSSLVRAPTKNRLRVDEGLCVGGVGGVGWPACMGWSVRRQGVSGWLSLAVLVWFASIAGRPVHAQSGLSFHDATQASRLDFTHEDGVAEGSGFLVSFMGSGLASLDYDNDGWIDAYFLNGASLKGLQAAPAPLNQLYRNRDGQTWQRTTRWARLHEEQFSLGAAVADFDNDGFKDIAASNFGSVSLLRNLGDGTFEDVTGAAGVSNSGVVFGAGVAWFDIENDGDLDLYVADYVEFNFPRYERLLPTAFPYSPGPDDFEYRHDRLFLNDGAGGFSDISEASGIGSVAAPSMGVTCGDFDADGDIDIFVCCDARPNLLFVNDGNGRFQEEAELYAAATNSAGVPVGSMGVEAGDIDNDGLEDLFVTDYSGQAPILFRNAEAFGFEDITQSSRAGQEVVPHANWGAGLVDFDNDGDRDLMIANGHLLKNAHAIEPLTEYKVKNSLLANDGSGRFVSVTGESGDGMQLIESSRGLAFEDFDNDGDVDCVVSNHAAAANYLQNRSPNQAHWVQLILQGERFNRDGVGARVTVLSEGLAQVAEQRSGRGYQSSYGARLYFGIGAGQAVDRVFVDWGGDRIEYGGLEVNRQYILTEGGDVLLVEDGGNHPRD</sequence>
<dbReference type="PANTHER" id="PTHR16026">
    <property type="entry name" value="CARTILAGE ACIDIC PROTEIN 1"/>
    <property type="match status" value="1"/>
</dbReference>
<dbReference type="InterPro" id="IPR013517">
    <property type="entry name" value="FG-GAP"/>
</dbReference>
<evidence type="ECO:0000313" key="4">
    <source>
        <dbReference type="Proteomes" id="UP000318017"/>
    </source>
</evidence>
<dbReference type="Proteomes" id="UP000318017">
    <property type="component" value="Chromosome"/>
</dbReference>
<organism evidence="3 4">
    <name type="scientific">Aureliella helgolandensis</name>
    <dbReference type="NCBI Taxonomy" id="2527968"/>
    <lineage>
        <taxon>Bacteria</taxon>
        <taxon>Pseudomonadati</taxon>
        <taxon>Planctomycetota</taxon>
        <taxon>Planctomycetia</taxon>
        <taxon>Pirellulales</taxon>
        <taxon>Pirellulaceae</taxon>
        <taxon>Aureliella</taxon>
    </lineage>
</organism>
<dbReference type="AlphaFoldDB" id="A0A518GGN3"/>
<dbReference type="Pfam" id="PF07593">
    <property type="entry name" value="UnbV_ASPIC"/>
    <property type="match status" value="1"/>
</dbReference>
<name>A0A518GGN3_9BACT</name>
<reference evidence="3 4" key="1">
    <citation type="submission" date="2019-02" db="EMBL/GenBank/DDBJ databases">
        <title>Deep-cultivation of Planctomycetes and their phenomic and genomic characterization uncovers novel biology.</title>
        <authorList>
            <person name="Wiegand S."/>
            <person name="Jogler M."/>
            <person name="Boedeker C."/>
            <person name="Pinto D."/>
            <person name="Vollmers J."/>
            <person name="Rivas-Marin E."/>
            <person name="Kohn T."/>
            <person name="Peeters S.H."/>
            <person name="Heuer A."/>
            <person name="Rast P."/>
            <person name="Oberbeckmann S."/>
            <person name="Bunk B."/>
            <person name="Jeske O."/>
            <person name="Meyerdierks A."/>
            <person name="Storesund J.E."/>
            <person name="Kallscheuer N."/>
            <person name="Luecker S."/>
            <person name="Lage O.M."/>
            <person name="Pohl T."/>
            <person name="Merkel B.J."/>
            <person name="Hornburger P."/>
            <person name="Mueller R.-W."/>
            <person name="Bruemmer F."/>
            <person name="Labrenz M."/>
            <person name="Spormann A.M."/>
            <person name="Op den Camp H."/>
            <person name="Overmann J."/>
            <person name="Amann R."/>
            <person name="Jetten M.S.M."/>
            <person name="Mascher T."/>
            <person name="Medema M.H."/>
            <person name="Devos D.P."/>
            <person name="Kaster A.-K."/>
            <person name="Ovreas L."/>
            <person name="Rohde M."/>
            <person name="Galperin M.Y."/>
            <person name="Jogler C."/>
        </authorList>
    </citation>
    <scope>NUCLEOTIDE SEQUENCE [LARGE SCALE GENOMIC DNA]</scope>
    <source>
        <strain evidence="3 4">Q31a</strain>
    </source>
</reference>
<accession>A0A518GGN3</accession>
<dbReference type="InterPro" id="IPR011519">
    <property type="entry name" value="UnbV_ASPIC"/>
</dbReference>
<keyword evidence="4" id="KW-1185">Reference proteome</keyword>
<proteinExistence type="predicted"/>
<dbReference type="KEGG" id="ahel:Q31a_61540"/>